<dbReference type="STRING" id="5364.A0A5C3N1X6"/>
<accession>A0A5C3N1X6</accession>
<dbReference type="AlphaFoldDB" id="A0A5C3N1X6"/>
<dbReference type="InterPro" id="IPR052523">
    <property type="entry name" value="Trichothecene_AcTrans"/>
</dbReference>
<evidence type="ECO:0000313" key="1">
    <source>
        <dbReference type="EMBL" id="TFK51045.1"/>
    </source>
</evidence>
<dbReference type="PANTHER" id="PTHR42791">
    <property type="entry name" value="GNAT FAMILY ACETYLTRANSFERASE"/>
    <property type="match status" value="1"/>
</dbReference>
<dbReference type="PANTHER" id="PTHR42791:SF1">
    <property type="entry name" value="N-ACETYLTRANSFERASE DOMAIN-CONTAINING PROTEIN"/>
    <property type="match status" value="1"/>
</dbReference>
<organism evidence="1 2">
    <name type="scientific">Heliocybe sulcata</name>
    <dbReference type="NCBI Taxonomy" id="5364"/>
    <lineage>
        <taxon>Eukaryota</taxon>
        <taxon>Fungi</taxon>
        <taxon>Dikarya</taxon>
        <taxon>Basidiomycota</taxon>
        <taxon>Agaricomycotina</taxon>
        <taxon>Agaricomycetes</taxon>
        <taxon>Gloeophyllales</taxon>
        <taxon>Gloeophyllaceae</taxon>
        <taxon>Heliocybe</taxon>
    </lineage>
</organism>
<dbReference type="EMBL" id="ML213512">
    <property type="protein sequence ID" value="TFK51045.1"/>
    <property type="molecule type" value="Genomic_DNA"/>
</dbReference>
<name>A0A5C3N1X6_9AGAM</name>
<dbReference type="Proteomes" id="UP000305948">
    <property type="component" value="Unassembled WGS sequence"/>
</dbReference>
<dbReference type="OrthoDB" id="61113at2759"/>
<sequence length="274" mass="31109">MDQSSITVEQLKHVTAEQVEEMVDTAVRAFAGDNAHRAMLGGNWSIHHMLFRGMVRASELAGEIYVVRNADKTRILSCGFWFRPGTGLFGTEEQKALGFNDFFDKLSPETQYWWKHPYPECFSNIIDGMWTKDEIAKRWWCFHLCTDPLHQNRGYAKAIVNFICEKAERRGEIIGLATPSELNVRKYVAMGLHERGHVFLDDPTDDQPAVAATIEIPVDSRRSYQKIPSIYTVLIPLNLAVLTLVVDRGTLRVRTFHHGAVPLRPNEPKAGGRT</sequence>
<protein>
    <submittedName>
        <fullName evidence="1">Uncharacterized protein</fullName>
    </submittedName>
</protein>
<dbReference type="SUPFAM" id="SSF55729">
    <property type="entry name" value="Acyl-CoA N-acyltransferases (Nat)"/>
    <property type="match status" value="1"/>
</dbReference>
<dbReference type="CDD" id="cd04301">
    <property type="entry name" value="NAT_SF"/>
    <property type="match status" value="1"/>
</dbReference>
<proteinExistence type="predicted"/>
<dbReference type="InterPro" id="IPR016181">
    <property type="entry name" value="Acyl_CoA_acyltransferase"/>
</dbReference>
<evidence type="ECO:0000313" key="2">
    <source>
        <dbReference type="Proteomes" id="UP000305948"/>
    </source>
</evidence>
<dbReference type="Gene3D" id="3.40.630.30">
    <property type="match status" value="1"/>
</dbReference>
<reference evidence="1 2" key="1">
    <citation type="journal article" date="2019" name="Nat. Ecol. Evol.">
        <title>Megaphylogeny resolves global patterns of mushroom evolution.</title>
        <authorList>
            <person name="Varga T."/>
            <person name="Krizsan K."/>
            <person name="Foldi C."/>
            <person name="Dima B."/>
            <person name="Sanchez-Garcia M."/>
            <person name="Sanchez-Ramirez S."/>
            <person name="Szollosi G.J."/>
            <person name="Szarkandi J.G."/>
            <person name="Papp V."/>
            <person name="Albert L."/>
            <person name="Andreopoulos W."/>
            <person name="Angelini C."/>
            <person name="Antonin V."/>
            <person name="Barry K.W."/>
            <person name="Bougher N.L."/>
            <person name="Buchanan P."/>
            <person name="Buyck B."/>
            <person name="Bense V."/>
            <person name="Catcheside P."/>
            <person name="Chovatia M."/>
            <person name="Cooper J."/>
            <person name="Damon W."/>
            <person name="Desjardin D."/>
            <person name="Finy P."/>
            <person name="Geml J."/>
            <person name="Haridas S."/>
            <person name="Hughes K."/>
            <person name="Justo A."/>
            <person name="Karasinski D."/>
            <person name="Kautmanova I."/>
            <person name="Kiss B."/>
            <person name="Kocsube S."/>
            <person name="Kotiranta H."/>
            <person name="LaButti K.M."/>
            <person name="Lechner B.E."/>
            <person name="Liimatainen K."/>
            <person name="Lipzen A."/>
            <person name="Lukacs Z."/>
            <person name="Mihaltcheva S."/>
            <person name="Morgado L.N."/>
            <person name="Niskanen T."/>
            <person name="Noordeloos M.E."/>
            <person name="Ohm R.A."/>
            <person name="Ortiz-Santana B."/>
            <person name="Ovrebo C."/>
            <person name="Racz N."/>
            <person name="Riley R."/>
            <person name="Savchenko A."/>
            <person name="Shiryaev A."/>
            <person name="Soop K."/>
            <person name="Spirin V."/>
            <person name="Szebenyi C."/>
            <person name="Tomsovsky M."/>
            <person name="Tulloss R.E."/>
            <person name="Uehling J."/>
            <person name="Grigoriev I.V."/>
            <person name="Vagvolgyi C."/>
            <person name="Papp T."/>
            <person name="Martin F.M."/>
            <person name="Miettinen O."/>
            <person name="Hibbett D.S."/>
            <person name="Nagy L.G."/>
        </authorList>
    </citation>
    <scope>NUCLEOTIDE SEQUENCE [LARGE SCALE GENOMIC DNA]</scope>
    <source>
        <strain evidence="1 2">OMC1185</strain>
    </source>
</reference>
<gene>
    <name evidence="1" type="ORF">OE88DRAFT_1808553</name>
</gene>
<keyword evidence="2" id="KW-1185">Reference proteome</keyword>